<keyword evidence="9" id="KW-0234">DNA repair</keyword>
<keyword evidence="8" id="KW-0175">Coiled coil</keyword>
<dbReference type="Proteomes" id="UP000824469">
    <property type="component" value="Unassembled WGS sequence"/>
</dbReference>
<feature type="region of interest" description="Disordered" evidence="10">
    <location>
        <begin position="626"/>
        <end position="656"/>
    </location>
</feature>
<dbReference type="Pfam" id="PF20867">
    <property type="entry name" value="UVSSA_N"/>
    <property type="match status" value="1"/>
</dbReference>
<evidence type="ECO:0000313" key="12">
    <source>
        <dbReference type="EMBL" id="KAH9311930.1"/>
    </source>
</evidence>
<dbReference type="InterPro" id="IPR008942">
    <property type="entry name" value="ENTH_VHS"/>
</dbReference>
<organism evidence="12 13">
    <name type="scientific">Taxus chinensis</name>
    <name type="common">Chinese yew</name>
    <name type="synonym">Taxus wallichiana var. chinensis</name>
    <dbReference type="NCBI Taxonomy" id="29808"/>
    <lineage>
        <taxon>Eukaryota</taxon>
        <taxon>Viridiplantae</taxon>
        <taxon>Streptophyta</taxon>
        <taxon>Embryophyta</taxon>
        <taxon>Tracheophyta</taxon>
        <taxon>Spermatophyta</taxon>
        <taxon>Pinopsida</taxon>
        <taxon>Pinidae</taxon>
        <taxon>Conifers II</taxon>
        <taxon>Cupressales</taxon>
        <taxon>Taxaceae</taxon>
        <taxon>Taxus</taxon>
    </lineage>
</organism>
<evidence type="ECO:0000256" key="4">
    <source>
        <dbReference type="ARBA" id="ARBA00022723"/>
    </source>
</evidence>
<keyword evidence="4" id="KW-0479">Metal-binding</keyword>
<dbReference type="PANTHER" id="PTHR28670">
    <property type="entry name" value="UV-STIMULATED SCAFFOLD PROTEIN A"/>
    <property type="match status" value="1"/>
</dbReference>
<sequence>METDMDIYKRNLVVLIERATNSPAKEVDPACIKSIKNLVRSSDSNISASVRFLMDRLNKNHSQVRYLTLLIIDELFSRSKLFRSLWVQSLPRFLLLSVGFRREHPLPPPADRASLLRTKALEKLEFWTRKFGQYYKQLRLGYHYLKNTLRLPFPNPNPNFTRQPDLRADRTQELLRSKFETLRQNFESYKSEIQSTIDEISVCCEILSRKEQEEDVEECEPDEYEYGYASSLSLMRIREEAMNEGENPVENRDNEAVFDVLRELYKLLNTKHMAAIQEWLFVMMRVDLPDNRVTDSILKEVIDLRTVLQSARAKCERLGCKTTAEEDEVIWEEGTMGNSDQPNARPTAASASDLPDDKDQVYQNDRDQSFLHNKGHMQIQARFLDTQAKALQGDSSGGTASIKQKLAQEAPILPWGSYLDAWGSNSAIPANQRGLEIESHWGRVDLDAVIPPEKASEFNVRATYYEDKRHEIQPCRARLRKGGICQRRDLHVCPLHGPIMPRDSNGNLIDEKPDAMVSFKQQDASQIVENCGKGKGTAVVRQMEDIDGLSSQLNSQISEEQTMRLIAARAVDNVRSRDEVTKKRKQADCNAARRAKLTKVREHNDSVLRESAMASTSQGLGEAIGEDLEGWSNHPNKQKRQKQSLSSLLKKKPTAKDRLAQKLLNARVSDATVRQLMKDEHANYKDSFANQW</sequence>
<dbReference type="Gene3D" id="1.25.40.90">
    <property type="match status" value="1"/>
</dbReference>
<feature type="region of interest" description="Disordered" evidence="10">
    <location>
        <begin position="332"/>
        <end position="361"/>
    </location>
</feature>
<dbReference type="InterPro" id="IPR018610">
    <property type="entry name" value="UVSSA"/>
</dbReference>
<keyword evidence="13" id="KW-1185">Reference proteome</keyword>
<dbReference type="Pfam" id="PF09740">
    <property type="entry name" value="DUF2043"/>
    <property type="match status" value="1"/>
</dbReference>
<evidence type="ECO:0000259" key="11">
    <source>
        <dbReference type="Pfam" id="PF09740"/>
    </source>
</evidence>
<evidence type="ECO:0000256" key="6">
    <source>
        <dbReference type="ARBA" id="ARBA00022771"/>
    </source>
</evidence>
<dbReference type="InterPro" id="IPR049431">
    <property type="entry name" value="UVSSA_C"/>
</dbReference>
<keyword evidence="7" id="KW-0862">Zinc</keyword>
<dbReference type="InterPro" id="IPR049408">
    <property type="entry name" value="UVSSA_N_a-solenoid_rpt"/>
</dbReference>
<dbReference type="GO" id="GO:0005694">
    <property type="term" value="C:chromosome"/>
    <property type="evidence" value="ECO:0007669"/>
    <property type="project" value="UniProtKB-SubCell"/>
</dbReference>
<comment type="subcellular location">
    <subcellularLocation>
        <location evidence="1">Chromosome</location>
    </subcellularLocation>
</comment>
<evidence type="ECO:0000313" key="13">
    <source>
        <dbReference type="Proteomes" id="UP000824469"/>
    </source>
</evidence>
<dbReference type="GO" id="GO:0009411">
    <property type="term" value="P:response to UV"/>
    <property type="evidence" value="ECO:0007669"/>
    <property type="project" value="InterPro"/>
</dbReference>
<dbReference type="SUPFAM" id="SSF48464">
    <property type="entry name" value="ENTH/VHS domain"/>
    <property type="match status" value="1"/>
</dbReference>
<keyword evidence="5" id="KW-0227">DNA damage</keyword>
<feature type="domain" description="UV-stimulated scaffold protein A C-terminal" evidence="11">
    <location>
        <begin position="409"/>
        <end position="510"/>
    </location>
</feature>
<dbReference type="GO" id="GO:0008270">
    <property type="term" value="F:zinc ion binding"/>
    <property type="evidence" value="ECO:0007669"/>
    <property type="project" value="UniProtKB-KW"/>
</dbReference>
<dbReference type="GO" id="GO:0000993">
    <property type="term" value="F:RNA polymerase II complex binding"/>
    <property type="evidence" value="ECO:0007669"/>
    <property type="project" value="TreeGrafter"/>
</dbReference>
<evidence type="ECO:0000256" key="3">
    <source>
        <dbReference type="ARBA" id="ARBA00022454"/>
    </source>
</evidence>
<keyword evidence="6" id="KW-0863">Zinc-finger</keyword>
<reference evidence="12 13" key="1">
    <citation type="journal article" date="2021" name="Nat. Plants">
        <title>The Taxus genome provides insights into paclitaxel biosynthesis.</title>
        <authorList>
            <person name="Xiong X."/>
            <person name="Gou J."/>
            <person name="Liao Q."/>
            <person name="Li Y."/>
            <person name="Zhou Q."/>
            <person name="Bi G."/>
            <person name="Li C."/>
            <person name="Du R."/>
            <person name="Wang X."/>
            <person name="Sun T."/>
            <person name="Guo L."/>
            <person name="Liang H."/>
            <person name="Lu P."/>
            <person name="Wu Y."/>
            <person name="Zhang Z."/>
            <person name="Ro D.K."/>
            <person name="Shang Y."/>
            <person name="Huang S."/>
            <person name="Yan J."/>
        </authorList>
    </citation>
    <scope>NUCLEOTIDE SEQUENCE [LARGE SCALE GENOMIC DNA]</scope>
    <source>
        <strain evidence="12">Ta-2019</strain>
    </source>
</reference>
<comment type="similarity">
    <text evidence="2">Belongs to the UVSSA family.</text>
</comment>
<accession>A0AA38L8K4</accession>
<evidence type="ECO:0000256" key="8">
    <source>
        <dbReference type="ARBA" id="ARBA00023054"/>
    </source>
</evidence>
<comment type="caution">
    <text evidence="12">The sequence shown here is derived from an EMBL/GenBank/DDBJ whole genome shotgun (WGS) entry which is preliminary data.</text>
</comment>
<dbReference type="GO" id="GO:0006283">
    <property type="term" value="P:transcription-coupled nucleotide-excision repair"/>
    <property type="evidence" value="ECO:0007669"/>
    <property type="project" value="TreeGrafter"/>
</dbReference>
<evidence type="ECO:0000256" key="5">
    <source>
        <dbReference type="ARBA" id="ARBA00022763"/>
    </source>
</evidence>
<protein>
    <recommendedName>
        <fullName evidence="11">UV-stimulated scaffold protein A C-terminal domain-containing protein</fullName>
    </recommendedName>
</protein>
<dbReference type="AlphaFoldDB" id="A0AA38L8K4"/>
<name>A0AA38L8K4_TAXCH</name>
<dbReference type="EMBL" id="JAHRHJ020000006">
    <property type="protein sequence ID" value="KAH9311930.1"/>
    <property type="molecule type" value="Genomic_DNA"/>
</dbReference>
<evidence type="ECO:0000256" key="1">
    <source>
        <dbReference type="ARBA" id="ARBA00004286"/>
    </source>
</evidence>
<gene>
    <name evidence="12" type="ORF">KI387_026965</name>
</gene>
<evidence type="ECO:0000256" key="7">
    <source>
        <dbReference type="ARBA" id="ARBA00022833"/>
    </source>
</evidence>
<proteinExistence type="inferred from homology"/>
<evidence type="ECO:0000256" key="10">
    <source>
        <dbReference type="SAM" id="MobiDB-lite"/>
    </source>
</evidence>
<dbReference type="PANTHER" id="PTHR28670:SF1">
    <property type="entry name" value="UV-STIMULATED SCAFFOLD PROTEIN A"/>
    <property type="match status" value="1"/>
</dbReference>
<dbReference type="OMA" id="EEHAEMR"/>
<keyword evidence="3" id="KW-0158">Chromosome</keyword>
<evidence type="ECO:0000256" key="9">
    <source>
        <dbReference type="ARBA" id="ARBA00023204"/>
    </source>
</evidence>
<evidence type="ECO:0000256" key="2">
    <source>
        <dbReference type="ARBA" id="ARBA00009240"/>
    </source>
</evidence>